<sequence>MTTNQPQGEKSILLIDDEVNVLAALQRLLHPLPYNIITANSGQQALEVVRAQPLDLIFLDVRMPEMDGFEYLQILREQNLTQAPVVMLTAEDEVMKGYMTGAAYYITKPFENEYVINIIEYLIGDPSEERKAWLELRI</sequence>
<proteinExistence type="predicted"/>
<dbReference type="PANTHER" id="PTHR44591">
    <property type="entry name" value="STRESS RESPONSE REGULATOR PROTEIN 1"/>
    <property type="match status" value="1"/>
</dbReference>
<dbReference type="SMART" id="SM00448">
    <property type="entry name" value="REC"/>
    <property type="match status" value="1"/>
</dbReference>
<dbReference type="AlphaFoldDB" id="A0A3B1AMA2"/>
<dbReference type="SUPFAM" id="SSF52172">
    <property type="entry name" value="CheY-like"/>
    <property type="match status" value="1"/>
</dbReference>
<dbReference type="InterPro" id="IPR001789">
    <property type="entry name" value="Sig_transdc_resp-reg_receiver"/>
</dbReference>
<reference evidence="3" key="1">
    <citation type="submission" date="2018-06" db="EMBL/GenBank/DDBJ databases">
        <authorList>
            <person name="Zhirakovskaya E."/>
        </authorList>
    </citation>
    <scope>NUCLEOTIDE SEQUENCE</scope>
</reference>
<evidence type="ECO:0000256" key="1">
    <source>
        <dbReference type="ARBA" id="ARBA00022553"/>
    </source>
</evidence>
<dbReference type="EMBL" id="UOFY01000012">
    <property type="protein sequence ID" value="VAX07056.1"/>
    <property type="molecule type" value="Genomic_DNA"/>
</dbReference>
<dbReference type="PANTHER" id="PTHR44591:SF3">
    <property type="entry name" value="RESPONSE REGULATORY DOMAIN-CONTAINING PROTEIN"/>
    <property type="match status" value="1"/>
</dbReference>
<keyword evidence="1" id="KW-0597">Phosphoprotein</keyword>
<dbReference type="PROSITE" id="PS50110">
    <property type="entry name" value="RESPONSE_REGULATORY"/>
    <property type="match status" value="1"/>
</dbReference>
<name>A0A3B1AMA2_9ZZZZ</name>
<organism evidence="3">
    <name type="scientific">hydrothermal vent metagenome</name>
    <dbReference type="NCBI Taxonomy" id="652676"/>
    <lineage>
        <taxon>unclassified sequences</taxon>
        <taxon>metagenomes</taxon>
        <taxon>ecological metagenomes</taxon>
    </lineage>
</organism>
<dbReference type="InterPro" id="IPR011006">
    <property type="entry name" value="CheY-like_superfamily"/>
</dbReference>
<dbReference type="Gene3D" id="3.40.50.2300">
    <property type="match status" value="1"/>
</dbReference>
<evidence type="ECO:0000313" key="3">
    <source>
        <dbReference type="EMBL" id="VAX07056.1"/>
    </source>
</evidence>
<dbReference type="GO" id="GO:0000160">
    <property type="term" value="P:phosphorelay signal transduction system"/>
    <property type="evidence" value="ECO:0007669"/>
    <property type="project" value="InterPro"/>
</dbReference>
<evidence type="ECO:0000259" key="2">
    <source>
        <dbReference type="PROSITE" id="PS50110"/>
    </source>
</evidence>
<feature type="domain" description="Response regulatory" evidence="2">
    <location>
        <begin position="11"/>
        <end position="123"/>
    </location>
</feature>
<accession>A0A3B1AMA2</accession>
<gene>
    <name evidence="3" type="ORF">MNBD_GAMMA25-770</name>
</gene>
<protein>
    <recommendedName>
        <fullName evidence="2">Response regulatory domain-containing protein</fullName>
    </recommendedName>
</protein>
<dbReference type="Pfam" id="PF00072">
    <property type="entry name" value="Response_reg"/>
    <property type="match status" value="1"/>
</dbReference>
<dbReference type="InterPro" id="IPR050595">
    <property type="entry name" value="Bact_response_regulator"/>
</dbReference>